<organism evidence="1 2">
    <name type="scientific">Paenibacillus thailandensis</name>
    <dbReference type="NCBI Taxonomy" id="393250"/>
    <lineage>
        <taxon>Bacteria</taxon>
        <taxon>Bacillati</taxon>
        <taxon>Bacillota</taxon>
        <taxon>Bacilli</taxon>
        <taxon>Bacillales</taxon>
        <taxon>Paenibacillaceae</taxon>
        <taxon>Paenibacillus</taxon>
    </lineage>
</organism>
<name>A0ABW5QSZ5_9BACL</name>
<evidence type="ECO:0000313" key="1">
    <source>
        <dbReference type="EMBL" id="MFD2659521.1"/>
    </source>
</evidence>
<dbReference type="Pfam" id="PF05521">
    <property type="entry name" value="Phage_HCP"/>
    <property type="match status" value="1"/>
</dbReference>
<protein>
    <submittedName>
        <fullName evidence="1">Phage head closure protein</fullName>
    </submittedName>
</protein>
<reference evidence="2" key="1">
    <citation type="journal article" date="2019" name="Int. J. Syst. Evol. Microbiol.">
        <title>The Global Catalogue of Microorganisms (GCM) 10K type strain sequencing project: providing services to taxonomists for standard genome sequencing and annotation.</title>
        <authorList>
            <consortium name="The Broad Institute Genomics Platform"/>
            <consortium name="The Broad Institute Genome Sequencing Center for Infectious Disease"/>
            <person name="Wu L."/>
            <person name="Ma J."/>
        </authorList>
    </citation>
    <scope>NUCLEOTIDE SEQUENCE [LARGE SCALE GENOMIC DNA]</scope>
    <source>
        <strain evidence="2">TISTR 1827</strain>
    </source>
</reference>
<dbReference type="Proteomes" id="UP001597493">
    <property type="component" value="Unassembled WGS sequence"/>
</dbReference>
<dbReference type="RefSeq" id="WP_379270213.1">
    <property type="nucleotide sequence ID" value="NZ_JBHUGT010000013.1"/>
</dbReference>
<dbReference type="EMBL" id="JBHUMY010000005">
    <property type="protein sequence ID" value="MFD2659521.1"/>
    <property type="molecule type" value="Genomic_DNA"/>
</dbReference>
<evidence type="ECO:0000313" key="2">
    <source>
        <dbReference type="Proteomes" id="UP001597493"/>
    </source>
</evidence>
<proteinExistence type="predicted"/>
<dbReference type="InterPro" id="IPR038666">
    <property type="entry name" value="SSP1_head-tail_sf"/>
</dbReference>
<keyword evidence="2" id="KW-1185">Reference proteome</keyword>
<dbReference type="NCBIfam" id="TIGR01563">
    <property type="entry name" value="gp16_SPP1"/>
    <property type="match status" value="1"/>
</dbReference>
<dbReference type="InterPro" id="IPR008767">
    <property type="entry name" value="Phage_SPP1_head-tail_adaptor"/>
</dbReference>
<gene>
    <name evidence="1" type="ORF">ACFSW5_04490</name>
</gene>
<sequence>MLWRDVIELLTPVSSRNSYGETIETYPNQKQVFANKKSVRQSEFYQAAAVGLRPEMVFEIQVIEYEEQPKVRYGDTVYHVVRTFSKNGEVLELVCSRYPMEGGNG</sequence>
<comment type="caution">
    <text evidence="1">The sequence shown here is derived from an EMBL/GenBank/DDBJ whole genome shotgun (WGS) entry which is preliminary data.</text>
</comment>
<dbReference type="Gene3D" id="2.40.10.270">
    <property type="entry name" value="Bacteriophage SPP1 head-tail adaptor protein"/>
    <property type="match status" value="1"/>
</dbReference>
<accession>A0ABW5QSZ5</accession>